<dbReference type="PANTHER" id="PTHR17985:SF8">
    <property type="entry name" value="TRANSPORT AND GOLGI ORGANIZATION PROTEIN 2 HOMOLOG"/>
    <property type="match status" value="1"/>
</dbReference>
<proteinExistence type="predicted"/>
<dbReference type="GeneID" id="91093757"/>
<dbReference type="RefSeq" id="XP_066074944.1">
    <property type="nucleotide sequence ID" value="XM_066218847.1"/>
</dbReference>
<dbReference type="EMBL" id="CP144100">
    <property type="protein sequence ID" value="WWC88181.1"/>
    <property type="molecule type" value="Genomic_DNA"/>
</dbReference>
<feature type="compositionally biased region" description="Polar residues" evidence="1">
    <location>
        <begin position="174"/>
        <end position="192"/>
    </location>
</feature>
<dbReference type="Proteomes" id="UP001355207">
    <property type="component" value="Chromosome 3"/>
</dbReference>
<dbReference type="Pfam" id="PF05742">
    <property type="entry name" value="TANGO2"/>
    <property type="match status" value="1"/>
</dbReference>
<gene>
    <name evidence="2" type="ORF">L201_003086</name>
</gene>
<reference evidence="2 3" key="1">
    <citation type="submission" date="2024-01" db="EMBL/GenBank/DDBJ databases">
        <title>Comparative genomics of Cryptococcus and Kwoniella reveals pathogenesis evolution and contrasting modes of karyotype evolution via chromosome fusion or intercentromeric recombination.</title>
        <authorList>
            <person name="Coelho M.A."/>
            <person name="David-Palma M."/>
            <person name="Shea T."/>
            <person name="Bowers K."/>
            <person name="McGinley-Smith S."/>
            <person name="Mohammad A.W."/>
            <person name="Gnirke A."/>
            <person name="Yurkov A.M."/>
            <person name="Nowrousian M."/>
            <person name="Sun S."/>
            <person name="Cuomo C.A."/>
            <person name="Heitman J."/>
        </authorList>
    </citation>
    <scope>NUCLEOTIDE SEQUENCE [LARGE SCALE GENOMIC DNA]</scope>
    <source>
        <strain evidence="2 3">CBS 6074</strain>
    </source>
</reference>
<dbReference type="PANTHER" id="PTHR17985">
    <property type="entry name" value="SER/THR-RICH PROTEIN T10 IN DGCR REGION"/>
    <property type="match status" value="1"/>
</dbReference>
<dbReference type="GO" id="GO:0009306">
    <property type="term" value="P:protein secretion"/>
    <property type="evidence" value="ECO:0007669"/>
    <property type="project" value="TreeGrafter"/>
</dbReference>
<feature type="region of interest" description="Disordered" evidence="1">
    <location>
        <begin position="174"/>
        <end position="198"/>
    </location>
</feature>
<dbReference type="GO" id="GO:0005794">
    <property type="term" value="C:Golgi apparatus"/>
    <property type="evidence" value="ECO:0007669"/>
    <property type="project" value="TreeGrafter"/>
</dbReference>
<feature type="region of interest" description="Disordered" evidence="1">
    <location>
        <begin position="358"/>
        <end position="379"/>
    </location>
</feature>
<name>A0AAX4JS03_9TREE</name>
<evidence type="ECO:0000256" key="1">
    <source>
        <dbReference type="SAM" id="MobiDB-lite"/>
    </source>
</evidence>
<protein>
    <submittedName>
        <fullName evidence="2">Uncharacterized protein</fullName>
    </submittedName>
</protein>
<dbReference type="InterPro" id="IPR008551">
    <property type="entry name" value="TANGO2"/>
</dbReference>
<keyword evidence="3" id="KW-1185">Reference proteome</keyword>
<accession>A0AAX4JS03</accession>
<organism evidence="2 3">
    <name type="scientific">Kwoniella dendrophila CBS 6074</name>
    <dbReference type="NCBI Taxonomy" id="1295534"/>
    <lineage>
        <taxon>Eukaryota</taxon>
        <taxon>Fungi</taxon>
        <taxon>Dikarya</taxon>
        <taxon>Basidiomycota</taxon>
        <taxon>Agaricomycotina</taxon>
        <taxon>Tremellomycetes</taxon>
        <taxon>Tremellales</taxon>
        <taxon>Cryptococcaceae</taxon>
        <taxon>Kwoniella</taxon>
    </lineage>
</organism>
<evidence type="ECO:0000313" key="3">
    <source>
        <dbReference type="Proteomes" id="UP001355207"/>
    </source>
</evidence>
<dbReference type="GO" id="GO:0007030">
    <property type="term" value="P:Golgi organization"/>
    <property type="evidence" value="ECO:0007669"/>
    <property type="project" value="TreeGrafter"/>
</dbReference>
<evidence type="ECO:0000313" key="2">
    <source>
        <dbReference type="EMBL" id="WWC88181.1"/>
    </source>
</evidence>
<dbReference type="AlphaFoldDB" id="A0AAX4JS03"/>
<sequence length="379" mass="42172">MCIAFFTLSQPGYKLILASNRDEFLARPTSPAKWHNFSAPRNDNHVVDQVHEAGLVLSGIDKGAKDGGTWLGMTKDLRVGILTNVRHTQPTPPIKPSTNPPSRGLLLKNFLAAPPTSKLPVVHEYLSTHLDPSAEYEGFNLLLFSLSKSQAEVGYLTNRPVPCLTDLHIPSSSSSLAHETQSAKSNNDSSHIGSRDIESDDHHLPAECFGLSNSPMNQPWPKVIQGEQRMVDTLKEWSKNDESDKELVERMFAVLSHNVPIHKDLDMMSSTTIPLFNFPIRPVQSEEKGINGNDKNESIIHNPTIPVDLPPNPTTPAITTIQPEDKPRWYGTRTSTIIIVKDNGETIFVERDILELDENGNPRKGSDERWVEFQAETKA</sequence>